<dbReference type="Gene3D" id="1.10.10.10">
    <property type="entry name" value="Winged helix-like DNA-binding domain superfamily/Winged helix DNA-binding domain"/>
    <property type="match status" value="1"/>
</dbReference>
<evidence type="ECO:0000313" key="7">
    <source>
        <dbReference type="Proteomes" id="UP001240236"/>
    </source>
</evidence>
<organism evidence="6 7">
    <name type="scientific">Catenuloplanes indicus</name>
    <dbReference type="NCBI Taxonomy" id="137267"/>
    <lineage>
        <taxon>Bacteria</taxon>
        <taxon>Bacillati</taxon>
        <taxon>Actinomycetota</taxon>
        <taxon>Actinomycetes</taxon>
        <taxon>Micromonosporales</taxon>
        <taxon>Micromonosporaceae</taxon>
        <taxon>Catenuloplanes</taxon>
    </lineage>
</organism>
<evidence type="ECO:0000313" key="6">
    <source>
        <dbReference type="EMBL" id="MDQ0365773.1"/>
    </source>
</evidence>
<comment type="caution">
    <text evidence="6">The sequence shown here is derived from an EMBL/GenBank/DDBJ whole genome shotgun (WGS) entry which is preliminary data.</text>
</comment>
<dbReference type="SUPFAM" id="SSF46785">
    <property type="entry name" value="Winged helix' DNA-binding domain"/>
    <property type="match status" value="1"/>
</dbReference>
<keyword evidence="4" id="KW-0804">Transcription</keyword>
<reference evidence="6 7" key="1">
    <citation type="submission" date="2023-07" db="EMBL/GenBank/DDBJ databases">
        <title>Sequencing the genomes of 1000 actinobacteria strains.</title>
        <authorList>
            <person name="Klenk H.-P."/>
        </authorList>
    </citation>
    <scope>NUCLEOTIDE SEQUENCE [LARGE SCALE GENOMIC DNA]</scope>
    <source>
        <strain evidence="6 7">DSM 44709</strain>
    </source>
</reference>
<evidence type="ECO:0000259" key="5">
    <source>
        <dbReference type="PROSITE" id="PS50931"/>
    </source>
</evidence>
<feature type="domain" description="HTH lysR-type" evidence="5">
    <location>
        <begin position="1"/>
        <end position="60"/>
    </location>
</feature>
<evidence type="ECO:0000256" key="3">
    <source>
        <dbReference type="ARBA" id="ARBA00023125"/>
    </source>
</evidence>
<keyword evidence="7" id="KW-1185">Reference proteome</keyword>
<evidence type="ECO:0000256" key="1">
    <source>
        <dbReference type="ARBA" id="ARBA00009437"/>
    </source>
</evidence>
<dbReference type="SUPFAM" id="SSF53850">
    <property type="entry name" value="Periplasmic binding protein-like II"/>
    <property type="match status" value="1"/>
</dbReference>
<dbReference type="Gene3D" id="3.40.190.10">
    <property type="entry name" value="Periplasmic binding protein-like II"/>
    <property type="match status" value="2"/>
</dbReference>
<evidence type="ECO:0000256" key="2">
    <source>
        <dbReference type="ARBA" id="ARBA00023015"/>
    </source>
</evidence>
<accession>A0AAE3VWZ8</accession>
<dbReference type="GO" id="GO:0003700">
    <property type="term" value="F:DNA-binding transcription factor activity"/>
    <property type="evidence" value="ECO:0007669"/>
    <property type="project" value="InterPro"/>
</dbReference>
<evidence type="ECO:0000256" key="4">
    <source>
        <dbReference type="ARBA" id="ARBA00023163"/>
    </source>
</evidence>
<comment type="similarity">
    <text evidence="1">Belongs to the LysR transcriptional regulatory family.</text>
</comment>
<dbReference type="InterPro" id="IPR005119">
    <property type="entry name" value="LysR_subst-bd"/>
</dbReference>
<dbReference type="EMBL" id="JAUSUZ010000001">
    <property type="protein sequence ID" value="MDQ0365773.1"/>
    <property type="molecule type" value="Genomic_DNA"/>
</dbReference>
<sequence>MTADLRHLRAFLAIAAEGTVTRAAARLHVTQPALSRTLRQLEQHLGVRLVDRSTHHLRLTAAGEAYRQRAEAAVAAVDAALDPARAGTWPLRLGHAWSALGVHTTTLLRRWARAHPDVPLELLRIDDDRAAGVLRGRSDVAILRDPAPDTLTSLRTATLLTEHRFAVVPSDGPLAARPELSLADLAAEPVAMNPITGSTTRGLWPPGAGPARVIDVGNTDDWLIAIAAGRAVGVSTEATVAVYPNPDVAYVPLTDAPPVTVVLAWPEPVTHPSVPALVALASEVVAD</sequence>
<dbReference type="PANTHER" id="PTHR30346:SF0">
    <property type="entry name" value="HCA OPERON TRANSCRIPTIONAL ACTIVATOR HCAR"/>
    <property type="match status" value="1"/>
</dbReference>
<dbReference type="PROSITE" id="PS50931">
    <property type="entry name" value="HTH_LYSR"/>
    <property type="match status" value="1"/>
</dbReference>
<proteinExistence type="inferred from homology"/>
<dbReference type="InterPro" id="IPR036388">
    <property type="entry name" value="WH-like_DNA-bd_sf"/>
</dbReference>
<dbReference type="InterPro" id="IPR036390">
    <property type="entry name" value="WH_DNA-bd_sf"/>
</dbReference>
<dbReference type="PANTHER" id="PTHR30346">
    <property type="entry name" value="TRANSCRIPTIONAL DUAL REGULATOR HCAR-RELATED"/>
    <property type="match status" value="1"/>
</dbReference>
<gene>
    <name evidence="6" type="ORF">J2S42_002442</name>
</gene>
<dbReference type="GO" id="GO:0032993">
    <property type="term" value="C:protein-DNA complex"/>
    <property type="evidence" value="ECO:0007669"/>
    <property type="project" value="TreeGrafter"/>
</dbReference>
<dbReference type="Pfam" id="PF03466">
    <property type="entry name" value="LysR_substrate"/>
    <property type="match status" value="1"/>
</dbReference>
<dbReference type="InterPro" id="IPR000847">
    <property type="entry name" value="LysR_HTH_N"/>
</dbReference>
<dbReference type="PRINTS" id="PR00039">
    <property type="entry name" value="HTHLYSR"/>
</dbReference>
<dbReference type="FunFam" id="1.10.10.10:FF:000001">
    <property type="entry name" value="LysR family transcriptional regulator"/>
    <property type="match status" value="1"/>
</dbReference>
<keyword evidence="3 6" id="KW-0238">DNA-binding</keyword>
<dbReference type="AlphaFoldDB" id="A0AAE3VWZ8"/>
<dbReference type="RefSeq" id="WP_307238598.1">
    <property type="nucleotide sequence ID" value="NZ_JAUSUZ010000001.1"/>
</dbReference>
<dbReference type="Proteomes" id="UP001240236">
    <property type="component" value="Unassembled WGS sequence"/>
</dbReference>
<name>A0AAE3VWZ8_9ACTN</name>
<keyword evidence="2" id="KW-0805">Transcription regulation</keyword>
<dbReference type="Pfam" id="PF00126">
    <property type="entry name" value="HTH_1"/>
    <property type="match status" value="1"/>
</dbReference>
<protein>
    <submittedName>
        <fullName evidence="6">DNA-binding transcriptional LysR family regulator</fullName>
    </submittedName>
</protein>
<dbReference type="GO" id="GO:0003677">
    <property type="term" value="F:DNA binding"/>
    <property type="evidence" value="ECO:0007669"/>
    <property type="project" value="UniProtKB-KW"/>
</dbReference>